<dbReference type="AlphaFoldDB" id="A0AB74DIJ6"/>
<organism evidence="2 3">
    <name type="scientific">Streptococcus sanguinis</name>
    <dbReference type="NCBI Taxonomy" id="1305"/>
    <lineage>
        <taxon>Bacteria</taxon>
        <taxon>Bacillati</taxon>
        <taxon>Bacillota</taxon>
        <taxon>Bacilli</taxon>
        <taxon>Lactobacillales</taxon>
        <taxon>Streptococcaceae</taxon>
        <taxon>Streptococcus</taxon>
    </lineage>
</organism>
<gene>
    <name evidence="2" type="ORF">D8879_11375</name>
</gene>
<evidence type="ECO:0000313" key="3">
    <source>
        <dbReference type="Proteomes" id="UP000273966"/>
    </source>
</evidence>
<dbReference type="Proteomes" id="UP000273966">
    <property type="component" value="Unassembled WGS sequence"/>
</dbReference>
<proteinExistence type="predicted"/>
<feature type="transmembrane region" description="Helical" evidence="1">
    <location>
        <begin position="37"/>
        <end position="57"/>
    </location>
</feature>
<keyword evidence="1" id="KW-0472">Membrane</keyword>
<dbReference type="EMBL" id="RJMT01000020">
    <property type="protein sequence ID" value="RSI27949.1"/>
    <property type="molecule type" value="Genomic_DNA"/>
</dbReference>
<keyword evidence="1" id="KW-1133">Transmembrane helix</keyword>
<name>A0AB74DIJ6_STRSA</name>
<keyword evidence="1" id="KW-0812">Transmembrane</keyword>
<comment type="caution">
    <text evidence="2">The sequence shown here is derived from an EMBL/GenBank/DDBJ whole genome shotgun (WGS) entry which is preliminary data.</text>
</comment>
<feature type="transmembrane region" description="Helical" evidence="1">
    <location>
        <begin position="69"/>
        <end position="92"/>
    </location>
</feature>
<reference evidence="2 3" key="1">
    <citation type="submission" date="2018-11" db="EMBL/GenBank/DDBJ databases">
        <title>Species Designations Belie Phenotypic and Genotypic Heterogeneity in Oral Streptococci.</title>
        <authorList>
            <person name="Velsko I."/>
        </authorList>
    </citation>
    <scope>NUCLEOTIDE SEQUENCE [LARGE SCALE GENOMIC DNA]</scope>
    <source>
        <strain evidence="2 3">BCC16</strain>
    </source>
</reference>
<evidence type="ECO:0000313" key="2">
    <source>
        <dbReference type="EMBL" id="RSI27949.1"/>
    </source>
</evidence>
<evidence type="ECO:0000256" key="1">
    <source>
        <dbReference type="SAM" id="Phobius"/>
    </source>
</evidence>
<sequence>MKMSEAKKDKRVYHYRSAFEQPTWIQKLSDRFSLPNAIKLSTIGWTAFLFFTYYWIVTRLVMKIIPIPLPFWIGVGTPLLWSAGIVLSDFTIEQQKISRFIRDYLKFYRIYGRKRKQKYLNDGILYYKPDYMLKKEGELSETNE</sequence>
<dbReference type="InterPro" id="IPR025608">
    <property type="entry name" value="TcpE"/>
</dbReference>
<dbReference type="Pfam" id="PF12648">
    <property type="entry name" value="TcpE"/>
    <property type="match status" value="1"/>
</dbReference>
<protein>
    <submittedName>
        <fullName evidence="2">TcpE family protein</fullName>
    </submittedName>
</protein>
<accession>A0AB74DIJ6</accession>